<dbReference type="InterPro" id="IPR044609">
    <property type="entry name" value="FKBP2/11"/>
</dbReference>
<dbReference type="EMBL" id="BAAARY010000004">
    <property type="protein sequence ID" value="GAA2516730.1"/>
    <property type="molecule type" value="Genomic_DNA"/>
</dbReference>
<dbReference type="Proteomes" id="UP001499978">
    <property type="component" value="Unassembled WGS sequence"/>
</dbReference>
<evidence type="ECO:0000256" key="1">
    <source>
        <dbReference type="ARBA" id="ARBA00000971"/>
    </source>
</evidence>
<evidence type="ECO:0000256" key="4">
    <source>
        <dbReference type="PROSITE-ProRule" id="PRU00277"/>
    </source>
</evidence>
<evidence type="ECO:0000259" key="8">
    <source>
        <dbReference type="PROSITE" id="PS50059"/>
    </source>
</evidence>
<dbReference type="InterPro" id="IPR001179">
    <property type="entry name" value="PPIase_FKBP_dom"/>
</dbReference>
<evidence type="ECO:0000256" key="5">
    <source>
        <dbReference type="RuleBase" id="RU003915"/>
    </source>
</evidence>
<dbReference type="Pfam" id="PF00254">
    <property type="entry name" value="FKBP_C"/>
    <property type="match status" value="1"/>
</dbReference>
<proteinExistence type="inferred from homology"/>
<evidence type="ECO:0000256" key="2">
    <source>
        <dbReference type="ARBA" id="ARBA00023110"/>
    </source>
</evidence>
<organism evidence="9 10">
    <name type="scientific">Pilimelia columellifera subsp. columellifera</name>
    <dbReference type="NCBI Taxonomy" id="706583"/>
    <lineage>
        <taxon>Bacteria</taxon>
        <taxon>Bacillati</taxon>
        <taxon>Actinomycetota</taxon>
        <taxon>Actinomycetes</taxon>
        <taxon>Micromonosporales</taxon>
        <taxon>Micromonosporaceae</taxon>
        <taxon>Pilimelia</taxon>
    </lineage>
</organism>
<dbReference type="EC" id="5.2.1.8" evidence="5"/>
<name>A0ABN3N8Q2_9ACTN</name>
<evidence type="ECO:0000256" key="7">
    <source>
        <dbReference type="SAM" id="Phobius"/>
    </source>
</evidence>
<gene>
    <name evidence="9" type="ORF">GCM10010201_11810</name>
</gene>
<comment type="similarity">
    <text evidence="5">Belongs to the FKBP-type PPIase family.</text>
</comment>
<dbReference type="PROSITE" id="PS50059">
    <property type="entry name" value="FKBP_PPIASE"/>
    <property type="match status" value="1"/>
</dbReference>
<keyword evidence="7" id="KW-1133">Transmembrane helix</keyword>
<evidence type="ECO:0000313" key="10">
    <source>
        <dbReference type="Proteomes" id="UP001499978"/>
    </source>
</evidence>
<keyword evidence="7" id="KW-0812">Transmembrane</keyword>
<sequence length="208" mass="21244">MSEHKRASATGAARRIAEEMAAKHAAEARRRRNAWIGAAGAAIVVAGVIAGAFWLVGSDEPAKPAAAPSPQAPQEEPPAPTVETPPALKDKPKVTAGTGAVTALKVTPVVQGTGPAVKSGQTITVNYVGVTYKDGKEFDSSWKRGEPASFGIGVGQVIPGWDKGLVGVKVGSRVQLDIPAAMAYGETAVGGRPGGTLRFVVDVLSAED</sequence>
<comment type="catalytic activity">
    <reaction evidence="1 4 5">
        <text>[protein]-peptidylproline (omega=180) = [protein]-peptidylproline (omega=0)</text>
        <dbReference type="Rhea" id="RHEA:16237"/>
        <dbReference type="Rhea" id="RHEA-COMP:10747"/>
        <dbReference type="Rhea" id="RHEA-COMP:10748"/>
        <dbReference type="ChEBI" id="CHEBI:83833"/>
        <dbReference type="ChEBI" id="CHEBI:83834"/>
        <dbReference type="EC" id="5.2.1.8"/>
    </reaction>
</comment>
<dbReference type="InterPro" id="IPR046357">
    <property type="entry name" value="PPIase_dom_sf"/>
</dbReference>
<dbReference type="PANTHER" id="PTHR45779">
    <property type="entry name" value="PEPTIDYLPROLYL ISOMERASE"/>
    <property type="match status" value="1"/>
</dbReference>
<feature type="domain" description="PPIase FKBP-type" evidence="8">
    <location>
        <begin position="120"/>
        <end position="207"/>
    </location>
</feature>
<keyword evidence="3 4" id="KW-0413">Isomerase</keyword>
<dbReference type="PANTHER" id="PTHR45779:SF7">
    <property type="entry name" value="PEPTIDYLPROLYL ISOMERASE"/>
    <property type="match status" value="1"/>
</dbReference>
<feature type="transmembrane region" description="Helical" evidence="7">
    <location>
        <begin position="34"/>
        <end position="56"/>
    </location>
</feature>
<protein>
    <recommendedName>
        <fullName evidence="5">Peptidyl-prolyl cis-trans isomerase</fullName>
        <ecNumber evidence="5">5.2.1.8</ecNumber>
    </recommendedName>
</protein>
<keyword evidence="7" id="KW-0472">Membrane</keyword>
<keyword evidence="10" id="KW-1185">Reference proteome</keyword>
<dbReference type="Gene3D" id="3.10.50.40">
    <property type="match status" value="1"/>
</dbReference>
<evidence type="ECO:0000256" key="3">
    <source>
        <dbReference type="ARBA" id="ARBA00023235"/>
    </source>
</evidence>
<reference evidence="9 10" key="1">
    <citation type="journal article" date="2019" name="Int. J. Syst. Evol. Microbiol.">
        <title>The Global Catalogue of Microorganisms (GCM) 10K type strain sequencing project: providing services to taxonomists for standard genome sequencing and annotation.</title>
        <authorList>
            <consortium name="The Broad Institute Genomics Platform"/>
            <consortium name="The Broad Institute Genome Sequencing Center for Infectious Disease"/>
            <person name="Wu L."/>
            <person name="Ma J."/>
        </authorList>
    </citation>
    <scope>NUCLEOTIDE SEQUENCE [LARGE SCALE GENOMIC DNA]</scope>
    <source>
        <strain evidence="9 10">JCM 3367</strain>
    </source>
</reference>
<feature type="region of interest" description="Disordered" evidence="6">
    <location>
        <begin position="61"/>
        <end position="93"/>
    </location>
</feature>
<dbReference type="SUPFAM" id="SSF54534">
    <property type="entry name" value="FKBP-like"/>
    <property type="match status" value="1"/>
</dbReference>
<feature type="compositionally biased region" description="Low complexity" evidence="6">
    <location>
        <begin position="63"/>
        <end position="74"/>
    </location>
</feature>
<evidence type="ECO:0000256" key="6">
    <source>
        <dbReference type="SAM" id="MobiDB-lite"/>
    </source>
</evidence>
<accession>A0ABN3N8Q2</accession>
<evidence type="ECO:0000313" key="9">
    <source>
        <dbReference type="EMBL" id="GAA2516730.1"/>
    </source>
</evidence>
<comment type="caution">
    <text evidence="9">The sequence shown here is derived from an EMBL/GenBank/DDBJ whole genome shotgun (WGS) entry which is preliminary data.</text>
</comment>
<keyword evidence="2 4" id="KW-0697">Rotamase</keyword>